<dbReference type="EMBL" id="CP056030">
    <property type="protein sequence ID" value="QKZ02380.1"/>
    <property type="molecule type" value="Genomic_DNA"/>
</dbReference>
<name>A0A7D5D415_9PSED</name>
<keyword evidence="2" id="KW-1185">Reference proteome</keyword>
<proteinExistence type="predicted"/>
<evidence type="ECO:0000313" key="1">
    <source>
        <dbReference type="EMBL" id="QKZ02380.1"/>
    </source>
</evidence>
<gene>
    <name evidence="1" type="ORF">HWQ56_00660</name>
</gene>
<organism evidence="1 2">
    <name type="scientific">Pseudomonas eucalypticola</name>
    <dbReference type="NCBI Taxonomy" id="2599595"/>
    <lineage>
        <taxon>Bacteria</taxon>
        <taxon>Pseudomonadati</taxon>
        <taxon>Pseudomonadota</taxon>
        <taxon>Gammaproteobacteria</taxon>
        <taxon>Pseudomonadales</taxon>
        <taxon>Pseudomonadaceae</taxon>
        <taxon>Pseudomonas</taxon>
    </lineage>
</organism>
<dbReference type="AlphaFoldDB" id="A0A7D5D415"/>
<dbReference type="KEGG" id="pez:HWQ56_00660"/>
<sequence length="70" mass="7571">MFLPNRHNMDNSVPGILHNGRHPNSYVVAVNDIIIAADGTGGQAVLRSLGGIREQLLSSGRNAKWSDLFT</sequence>
<evidence type="ECO:0000313" key="2">
    <source>
        <dbReference type="Proteomes" id="UP000509568"/>
    </source>
</evidence>
<protein>
    <submittedName>
        <fullName evidence="1">Uncharacterized protein</fullName>
    </submittedName>
</protein>
<accession>A0A7D5D415</accession>
<reference evidence="1 2" key="1">
    <citation type="submission" date="2020-06" db="EMBL/GenBank/DDBJ databases">
        <title>Pseudomonas eucalypticola sp. nov., an endophyte of Eucalyptus dunnii leaves with biocontrol ability of eucalyptus leaf blight.</title>
        <authorList>
            <person name="Liu Y."/>
            <person name="Song Z."/>
            <person name="Zeng H."/>
            <person name="Lu M."/>
            <person name="Wang X."/>
            <person name="Lian X."/>
            <person name="Zhang Q."/>
        </authorList>
    </citation>
    <scope>NUCLEOTIDE SEQUENCE [LARGE SCALE GENOMIC DNA]</scope>
    <source>
        <strain evidence="1 2">NP-1</strain>
    </source>
</reference>
<dbReference type="Proteomes" id="UP000509568">
    <property type="component" value="Chromosome"/>
</dbReference>